<dbReference type="Proteomes" id="UP000239861">
    <property type="component" value="Unassembled WGS sequence"/>
</dbReference>
<dbReference type="SUPFAM" id="SSF52374">
    <property type="entry name" value="Nucleotidylyl transferase"/>
    <property type="match status" value="1"/>
</dbReference>
<name>A0AB36ZVT9_9BACT</name>
<comment type="similarity">
    <text evidence="3 11">Belongs to the NadD family.</text>
</comment>
<dbReference type="EMBL" id="PTIW01000023">
    <property type="protein sequence ID" value="PPK60355.1"/>
    <property type="molecule type" value="Genomic_DNA"/>
</dbReference>
<evidence type="ECO:0000256" key="3">
    <source>
        <dbReference type="ARBA" id="ARBA00009014"/>
    </source>
</evidence>
<evidence type="ECO:0000256" key="1">
    <source>
        <dbReference type="ARBA" id="ARBA00002324"/>
    </source>
</evidence>
<evidence type="ECO:0000256" key="6">
    <source>
        <dbReference type="ARBA" id="ARBA00022695"/>
    </source>
</evidence>
<evidence type="ECO:0000259" key="12">
    <source>
        <dbReference type="Pfam" id="PF01467"/>
    </source>
</evidence>
<dbReference type="CDD" id="cd02165">
    <property type="entry name" value="NMNAT"/>
    <property type="match status" value="1"/>
</dbReference>
<keyword evidence="7 11" id="KW-0547">Nucleotide-binding</keyword>
<evidence type="ECO:0000256" key="9">
    <source>
        <dbReference type="ARBA" id="ARBA00023027"/>
    </source>
</evidence>
<keyword evidence="9 11" id="KW-0520">NAD</keyword>
<keyword evidence="8 11" id="KW-0067">ATP-binding</keyword>
<proteinExistence type="inferred from homology"/>
<evidence type="ECO:0000256" key="8">
    <source>
        <dbReference type="ARBA" id="ARBA00022840"/>
    </source>
</evidence>
<evidence type="ECO:0000256" key="2">
    <source>
        <dbReference type="ARBA" id="ARBA00005019"/>
    </source>
</evidence>
<gene>
    <name evidence="11" type="primary">nadD</name>
    <name evidence="13" type="ORF">B0F89_12325</name>
</gene>
<evidence type="ECO:0000256" key="7">
    <source>
        <dbReference type="ARBA" id="ARBA00022741"/>
    </source>
</evidence>
<dbReference type="Pfam" id="PF01467">
    <property type="entry name" value="CTP_transf_like"/>
    <property type="match status" value="1"/>
</dbReference>
<reference evidence="13 14" key="1">
    <citation type="submission" date="2018-02" db="EMBL/GenBank/DDBJ databases">
        <title>Subsurface microbial communities from deep shales in Ohio and West Virginia, USA.</title>
        <authorList>
            <person name="Wrighton K."/>
        </authorList>
    </citation>
    <scope>NUCLEOTIDE SEQUENCE [LARGE SCALE GENOMIC DNA]</scope>
    <source>
        <strain evidence="13 14">MARC-MIP3H16</strain>
    </source>
</reference>
<dbReference type="GO" id="GO:0009435">
    <property type="term" value="P:NAD+ biosynthetic process"/>
    <property type="evidence" value="ECO:0007669"/>
    <property type="project" value="UniProtKB-UniRule"/>
</dbReference>
<dbReference type="AlphaFoldDB" id="A0AB36ZVT9"/>
<comment type="function">
    <text evidence="1 11">Catalyzes the reversible adenylation of nicotinate mononucleotide (NaMN) to nicotinic acid adenine dinucleotide (NaAD).</text>
</comment>
<dbReference type="GO" id="GO:0004515">
    <property type="term" value="F:nicotinate-nucleotide adenylyltransferase activity"/>
    <property type="evidence" value="ECO:0007669"/>
    <property type="project" value="UniProtKB-UniRule"/>
</dbReference>
<protein>
    <recommendedName>
        <fullName evidence="11">Probable nicotinate-nucleotide adenylyltransferase</fullName>
        <ecNumber evidence="11">2.7.7.18</ecNumber>
    </recommendedName>
    <alternativeName>
        <fullName evidence="11">Deamido-NAD(+) diphosphorylase</fullName>
    </alternativeName>
    <alternativeName>
        <fullName evidence="11">Deamido-NAD(+) pyrophosphorylase</fullName>
    </alternativeName>
    <alternativeName>
        <fullName evidence="11">Nicotinate mononucleotide adenylyltransferase</fullName>
        <shortName evidence="11">NaMN adenylyltransferase</shortName>
    </alternativeName>
</protein>
<comment type="catalytic activity">
    <reaction evidence="10 11">
        <text>nicotinate beta-D-ribonucleotide + ATP + H(+) = deamido-NAD(+) + diphosphate</text>
        <dbReference type="Rhea" id="RHEA:22860"/>
        <dbReference type="ChEBI" id="CHEBI:15378"/>
        <dbReference type="ChEBI" id="CHEBI:30616"/>
        <dbReference type="ChEBI" id="CHEBI:33019"/>
        <dbReference type="ChEBI" id="CHEBI:57502"/>
        <dbReference type="ChEBI" id="CHEBI:58437"/>
        <dbReference type="EC" id="2.7.7.18"/>
    </reaction>
</comment>
<dbReference type="InterPro" id="IPR005248">
    <property type="entry name" value="NadD/NMNAT"/>
</dbReference>
<evidence type="ECO:0000256" key="4">
    <source>
        <dbReference type="ARBA" id="ARBA00022642"/>
    </source>
</evidence>
<evidence type="ECO:0000313" key="13">
    <source>
        <dbReference type="EMBL" id="PPK60355.1"/>
    </source>
</evidence>
<comment type="caution">
    <text evidence="13">The sequence shown here is derived from an EMBL/GenBank/DDBJ whole genome shotgun (WGS) entry which is preliminary data.</text>
</comment>
<dbReference type="EC" id="2.7.7.18" evidence="11"/>
<feature type="domain" description="Cytidyltransferase-like" evidence="12">
    <location>
        <begin position="5"/>
        <end position="158"/>
    </location>
</feature>
<dbReference type="PANTHER" id="PTHR39321:SF3">
    <property type="entry name" value="PHOSPHOPANTETHEINE ADENYLYLTRANSFERASE"/>
    <property type="match status" value="1"/>
</dbReference>
<evidence type="ECO:0000256" key="5">
    <source>
        <dbReference type="ARBA" id="ARBA00022679"/>
    </source>
</evidence>
<keyword evidence="5 11" id="KW-0808">Transferase</keyword>
<dbReference type="InterPro" id="IPR014729">
    <property type="entry name" value="Rossmann-like_a/b/a_fold"/>
</dbReference>
<sequence length="184" mass="21672">MRIAVFGGSFDPPHIAHEKIVFEALEKLDIDKLFIVPTYLNPFKADFHLEPKSRFMLLKKLFKNEEKIEICDFEIKQNRKVPSYETISYLKKYHDLSKIYLIIGSDNFKSLEKWYKIDLLKKDVEFVLAKRIGFLNENLDSIKTLNIDIDISSTNLRNNIDLKFIPKKIQNDVKTLFKTNKKGN</sequence>
<organism evidence="13 14">
    <name type="scientific">Malaciobacter marinus</name>
    <dbReference type="NCBI Taxonomy" id="505249"/>
    <lineage>
        <taxon>Bacteria</taxon>
        <taxon>Pseudomonadati</taxon>
        <taxon>Campylobacterota</taxon>
        <taxon>Epsilonproteobacteria</taxon>
        <taxon>Campylobacterales</taxon>
        <taxon>Arcobacteraceae</taxon>
        <taxon>Malaciobacter</taxon>
    </lineage>
</organism>
<dbReference type="NCBIfam" id="TIGR00482">
    <property type="entry name" value="nicotinate (nicotinamide) nucleotide adenylyltransferase"/>
    <property type="match status" value="1"/>
</dbReference>
<evidence type="ECO:0000313" key="14">
    <source>
        <dbReference type="Proteomes" id="UP000239861"/>
    </source>
</evidence>
<dbReference type="RefSeq" id="WP_079579785.1">
    <property type="nucleotide sequence ID" value="NZ_FUYO01000026.1"/>
</dbReference>
<keyword evidence="4 11" id="KW-0662">Pyridine nucleotide biosynthesis</keyword>
<keyword evidence="6 11" id="KW-0548">Nucleotidyltransferase</keyword>
<dbReference type="HAMAP" id="MF_00244">
    <property type="entry name" value="NaMN_adenylyltr"/>
    <property type="match status" value="1"/>
</dbReference>
<dbReference type="PANTHER" id="PTHR39321">
    <property type="entry name" value="NICOTINATE-NUCLEOTIDE ADENYLYLTRANSFERASE-RELATED"/>
    <property type="match status" value="1"/>
</dbReference>
<evidence type="ECO:0000256" key="11">
    <source>
        <dbReference type="HAMAP-Rule" id="MF_00244"/>
    </source>
</evidence>
<accession>A0AB36ZVT9</accession>
<dbReference type="GO" id="GO:0005524">
    <property type="term" value="F:ATP binding"/>
    <property type="evidence" value="ECO:0007669"/>
    <property type="project" value="UniProtKB-KW"/>
</dbReference>
<comment type="pathway">
    <text evidence="2 11">Cofactor biosynthesis; NAD(+) biosynthesis; deamido-NAD(+) from nicotinate D-ribonucleotide: step 1/1.</text>
</comment>
<dbReference type="Gene3D" id="3.40.50.620">
    <property type="entry name" value="HUPs"/>
    <property type="match status" value="1"/>
</dbReference>
<evidence type="ECO:0000256" key="10">
    <source>
        <dbReference type="ARBA" id="ARBA00048721"/>
    </source>
</evidence>
<dbReference type="InterPro" id="IPR004821">
    <property type="entry name" value="Cyt_trans-like"/>
</dbReference>